<protein>
    <submittedName>
        <fullName evidence="1">Uncharacterized protein</fullName>
    </submittedName>
</protein>
<dbReference type="EMBL" id="BPTR01000001">
    <property type="protein sequence ID" value="GJG28777.1"/>
    <property type="molecule type" value="Genomic_DNA"/>
</dbReference>
<dbReference type="AlphaFoldDB" id="A0AA37MMC9"/>
<evidence type="ECO:0000313" key="1">
    <source>
        <dbReference type="EMBL" id="GJG28777.1"/>
    </source>
</evidence>
<evidence type="ECO:0000313" key="2">
    <source>
        <dbReference type="Proteomes" id="UP000887043"/>
    </source>
</evidence>
<proteinExistence type="predicted"/>
<accession>A0AA37MMC9</accession>
<comment type="caution">
    <text evidence="1">The sequence shown here is derived from an EMBL/GenBank/DDBJ whole genome shotgun (WGS) entry which is preliminary data.</text>
</comment>
<name>A0AA37MMC9_SEGBR</name>
<organism evidence="1 2">
    <name type="scientific">Segatella bryantii</name>
    <name type="common">Prevotella bryantii</name>
    <dbReference type="NCBI Taxonomy" id="77095"/>
    <lineage>
        <taxon>Bacteria</taxon>
        <taxon>Pseudomonadati</taxon>
        <taxon>Bacteroidota</taxon>
        <taxon>Bacteroidia</taxon>
        <taxon>Bacteroidales</taxon>
        <taxon>Prevotellaceae</taxon>
        <taxon>Segatella</taxon>
    </lineage>
</organism>
<gene>
    <name evidence="1" type="ORF">PRRU23_24770</name>
</gene>
<reference evidence="1" key="1">
    <citation type="submission" date="2021-08" db="EMBL/GenBank/DDBJ databases">
        <title>Prevotella lacticifex sp. nov., isolated from rumen of cow.</title>
        <authorList>
            <person name="Shinkai T."/>
            <person name="Ikeyama N."/>
            <person name="Kumagai M."/>
            <person name="Ohmori H."/>
            <person name="Sakamoto M."/>
            <person name="Ohkuma M."/>
            <person name="Mitsumori M."/>
        </authorList>
    </citation>
    <scope>NUCLEOTIDE SEQUENCE</scope>
    <source>
        <strain evidence="1">DSM 11371</strain>
    </source>
</reference>
<dbReference type="Proteomes" id="UP000887043">
    <property type="component" value="Unassembled WGS sequence"/>
</dbReference>
<sequence>MNRVILNRDKTYLCKAIGPTIPIKTTTTAPKVNITSLEVSQNAGIL</sequence>